<keyword evidence="2" id="KW-0808">Transferase</keyword>
<dbReference type="InterPro" id="IPR029063">
    <property type="entry name" value="SAM-dependent_MTases_sf"/>
</dbReference>
<proteinExistence type="predicted"/>
<evidence type="ECO:0000259" key="1">
    <source>
        <dbReference type="Pfam" id="PF08241"/>
    </source>
</evidence>
<accession>A0ABW2S468</accession>
<dbReference type="Pfam" id="PF08241">
    <property type="entry name" value="Methyltransf_11"/>
    <property type="match status" value="1"/>
</dbReference>
<keyword evidence="2" id="KW-0489">Methyltransferase</keyword>
<dbReference type="RefSeq" id="WP_378408118.1">
    <property type="nucleotide sequence ID" value="NZ_JBHTCS010000024.1"/>
</dbReference>
<organism evidence="2 3">
    <name type="scientific">Rhodococcus daqingensis</name>
    <dbReference type="NCBI Taxonomy" id="2479363"/>
    <lineage>
        <taxon>Bacteria</taxon>
        <taxon>Bacillati</taxon>
        <taxon>Actinomycetota</taxon>
        <taxon>Actinomycetes</taxon>
        <taxon>Mycobacteriales</taxon>
        <taxon>Nocardiaceae</taxon>
        <taxon>Rhodococcus</taxon>
    </lineage>
</organism>
<name>A0ABW2S468_9NOCA</name>
<evidence type="ECO:0000313" key="3">
    <source>
        <dbReference type="Proteomes" id="UP001596484"/>
    </source>
</evidence>
<dbReference type="InterPro" id="IPR013216">
    <property type="entry name" value="Methyltransf_11"/>
</dbReference>
<comment type="caution">
    <text evidence="2">The sequence shown here is derived from an EMBL/GenBank/DDBJ whole genome shotgun (WGS) entry which is preliminary data.</text>
</comment>
<sequence length="213" mass="22159">MNPLATRVMSTVAGQLGNPHGFLGKGIAILLNRGNRFLIGEAVAGSAVAPAETAADIGFGGGVGLSLLLDRVGAGGTVIGIEISPDMLARAKSRHTGEIGAGRLRILEGSMTALPLADASVDVAITANTIYFVPELDQACAEFARVLRPGGRIVVAIGDPGAMAEMPFTQFGFRLRPVEEVTAALEKAGLTVEQRVVRRKPIDGHLLIGRSQR</sequence>
<dbReference type="Gene3D" id="3.40.50.150">
    <property type="entry name" value="Vaccinia Virus protein VP39"/>
    <property type="match status" value="1"/>
</dbReference>
<dbReference type="GO" id="GO:0008168">
    <property type="term" value="F:methyltransferase activity"/>
    <property type="evidence" value="ECO:0007669"/>
    <property type="project" value="UniProtKB-KW"/>
</dbReference>
<protein>
    <submittedName>
        <fullName evidence="2">Class I SAM-dependent methyltransferase</fullName>
        <ecNumber evidence="2">2.1.1.-</ecNumber>
    </submittedName>
</protein>
<dbReference type="Proteomes" id="UP001596484">
    <property type="component" value="Unassembled WGS sequence"/>
</dbReference>
<dbReference type="PANTHER" id="PTHR42912">
    <property type="entry name" value="METHYLTRANSFERASE"/>
    <property type="match status" value="1"/>
</dbReference>
<dbReference type="CDD" id="cd02440">
    <property type="entry name" value="AdoMet_MTases"/>
    <property type="match status" value="1"/>
</dbReference>
<feature type="domain" description="Methyltransferase type 11" evidence="1">
    <location>
        <begin position="56"/>
        <end position="155"/>
    </location>
</feature>
<dbReference type="SUPFAM" id="SSF53335">
    <property type="entry name" value="S-adenosyl-L-methionine-dependent methyltransferases"/>
    <property type="match status" value="1"/>
</dbReference>
<dbReference type="EC" id="2.1.1.-" evidence="2"/>
<dbReference type="GO" id="GO:0032259">
    <property type="term" value="P:methylation"/>
    <property type="evidence" value="ECO:0007669"/>
    <property type="project" value="UniProtKB-KW"/>
</dbReference>
<dbReference type="EMBL" id="JBHTCS010000024">
    <property type="protein sequence ID" value="MFC7450338.1"/>
    <property type="molecule type" value="Genomic_DNA"/>
</dbReference>
<evidence type="ECO:0000313" key="2">
    <source>
        <dbReference type="EMBL" id="MFC7450338.1"/>
    </source>
</evidence>
<dbReference type="InterPro" id="IPR050508">
    <property type="entry name" value="Methyltransf_Superfamily"/>
</dbReference>
<gene>
    <name evidence="2" type="ORF">ACFQS9_20795</name>
</gene>
<reference evidence="3" key="1">
    <citation type="journal article" date="2019" name="Int. J. Syst. Evol. Microbiol.">
        <title>The Global Catalogue of Microorganisms (GCM) 10K type strain sequencing project: providing services to taxonomists for standard genome sequencing and annotation.</title>
        <authorList>
            <consortium name="The Broad Institute Genomics Platform"/>
            <consortium name="The Broad Institute Genome Sequencing Center for Infectious Disease"/>
            <person name="Wu L."/>
            <person name="Ma J."/>
        </authorList>
    </citation>
    <scope>NUCLEOTIDE SEQUENCE [LARGE SCALE GENOMIC DNA]</scope>
    <source>
        <strain evidence="3">ICMP 19430</strain>
    </source>
</reference>
<keyword evidence="3" id="KW-1185">Reference proteome</keyword>